<dbReference type="HOGENOM" id="CLU_1697193_0_0_1"/>
<protein>
    <submittedName>
        <fullName evidence="2 3">Uncharacterized protein</fullName>
    </submittedName>
</protein>
<evidence type="ECO:0000256" key="1">
    <source>
        <dbReference type="SAM" id="MobiDB-lite"/>
    </source>
</evidence>
<feature type="compositionally biased region" description="Basic residues" evidence="1">
    <location>
        <begin position="58"/>
        <end position="88"/>
    </location>
</feature>
<reference evidence="3" key="3">
    <citation type="submission" date="2015-06" db="UniProtKB">
        <authorList>
            <consortium name="EnsemblMetazoa"/>
        </authorList>
    </citation>
    <scope>IDENTIFICATION</scope>
</reference>
<reference evidence="4" key="1">
    <citation type="submission" date="2012-12" db="EMBL/GenBank/DDBJ databases">
        <authorList>
            <person name="Hellsten U."/>
            <person name="Grimwood J."/>
            <person name="Chapman J.A."/>
            <person name="Shapiro H."/>
            <person name="Aerts A."/>
            <person name="Otillar R.P."/>
            <person name="Terry A.Y."/>
            <person name="Boore J.L."/>
            <person name="Simakov O."/>
            <person name="Marletaz F."/>
            <person name="Cho S.-J."/>
            <person name="Edsinger-Gonzales E."/>
            <person name="Havlak P."/>
            <person name="Kuo D.-H."/>
            <person name="Larsson T."/>
            <person name="Lv J."/>
            <person name="Arendt D."/>
            <person name="Savage R."/>
            <person name="Osoegawa K."/>
            <person name="de Jong P."/>
            <person name="Lindberg D.R."/>
            <person name="Seaver E.C."/>
            <person name="Weisblat D.A."/>
            <person name="Putnam N.H."/>
            <person name="Grigoriev I.V."/>
            <person name="Rokhsar D.S."/>
        </authorList>
    </citation>
    <scope>NUCLEOTIDE SEQUENCE</scope>
    <source>
        <strain evidence="4">I ESC-2004</strain>
    </source>
</reference>
<sequence>MESDTASSSCHGDQISDVSSLWSNAFRENSRTLLISRSTSAADSLEVHSLAHSNIETKRKHREKKKGKPKTKSKPKTKPKTKPKRKSRGWTAMCCVSVEHEESPDSPVIVKFPVLTNIEAAVQILKINTPEDAIRPKESKSVRSLTGLSESEFVC</sequence>
<gene>
    <name evidence="2" type="ORF">CAPTEDRAFT_204838</name>
</gene>
<dbReference type="EnsemblMetazoa" id="CapteT204838">
    <property type="protein sequence ID" value="CapteP204838"/>
    <property type="gene ID" value="CapteG204838"/>
</dbReference>
<name>R7U5J3_CAPTE</name>
<dbReference type="EMBL" id="KB305274">
    <property type="protein sequence ID" value="ELU01244.1"/>
    <property type="molecule type" value="Genomic_DNA"/>
</dbReference>
<keyword evidence="4" id="KW-1185">Reference proteome</keyword>
<evidence type="ECO:0000313" key="4">
    <source>
        <dbReference type="Proteomes" id="UP000014760"/>
    </source>
</evidence>
<evidence type="ECO:0000313" key="3">
    <source>
        <dbReference type="EnsemblMetazoa" id="CapteP204838"/>
    </source>
</evidence>
<dbReference type="AlphaFoldDB" id="R7U5J3"/>
<feature type="region of interest" description="Disordered" evidence="1">
    <location>
        <begin position="40"/>
        <end position="91"/>
    </location>
</feature>
<dbReference type="EMBL" id="AMQN01009377">
    <property type="status" value="NOT_ANNOTATED_CDS"/>
    <property type="molecule type" value="Genomic_DNA"/>
</dbReference>
<proteinExistence type="predicted"/>
<reference evidence="2 4" key="2">
    <citation type="journal article" date="2013" name="Nature">
        <title>Insights into bilaterian evolution from three spiralian genomes.</title>
        <authorList>
            <person name="Simakov O."/>
            <person name="Marletaz F."/>
            <person name="Cho S.J."/>
            <person name="Edsinger-Gonzales E."/>
            <person name="Havlak P."/>
            <person name="Hellsten U."/>
            <person name="Kuo D.H."/>
            <person name="Larsson T."/>
            <person name="Lv J."/>
            <person name="Arendt D."/>
            <person name="Savage R."/>
            <person name="Osoegawa K."/>
            <person name="de Jong P."/>
            <person name="Grimwood J."/>
            <person name="Chapman J.A."/>
            <person name="Shapiro H."/>
            <person name="Aerts A."/>
            <person name="Otillar R.P."/>
            <person name="Terry A.Y."/>
            <person name="Boore J.L."/>
            <person name="Grigoriev I.V."/>
            <person name="Lindberg D.R."/>
            <person name="Seaver E.C."/>
            <person name="Weisblat D.A."/>
            <person name="Putnam N.H."/>
            <person name="Rokhsar D.S."/>
        </authorList>
    </citation>
    <scope>NUCLEOTIDE SEQUENCE</scope>
    <source>
        <strain evidence="2 4">I ESC-2004</strain>
    </source>
</reference>
<accession>R7U5J3</accession>
<evidence type="ECO:0000313" key="2">
    <source>
        <dbReference type="EMBL" id="ELU01244.1"/>
    </source>
</evidence>
<dbReference type="Proteomes" id="UP000014760">
    <property type="component" value="Unassembled WGS sequence"/>
</dbReference>
<organism evidence="2">
    <name type="scientific">Capitella teleta</name>
    <name type="common">Polychaete worm</name>
    <dbReference type="NCBI Taxonomy" id="283909"/>
    <lineage>
        <taxon>Eukaryota</taxon>
        <taxon>Metazoa</taxon>
        <taxon>Spiralia</taxon>
        <taxon>Lophotrochozoa</taxon>
        <taxon>Annelida</taxon>
        <taxon>Polychaeta</taxon>
        <taxon>Sedentaria</taxon>
        <taxon>Scolecida</taxon>
        <taxon>Capitellidae</taxon>
        <taxon>Capitella</taxon>
    </lineage>
</organism>